<evidence type="ECO:0000313" key="3">
    <source>
        <dbReference type="Proteomes" id="UP000225833"/>
    </source>
</evidence>
<sequence length="112" mass="12973">MTDVPSANKNRILITIMNKFEKHMTQQQIEEYRIEEEAAERRSVLQILYMGLFLMIVSVAAALVRNYDDSYIDNTLRLVQILGVMLSTICFGCVLGVNAYRHLSRIFCIKRI</sequence>
<keyword evidence="1" id="KW-0472">Membrane</keyword>
<comment type="caution">
    <text evidence="2">The sequence shown here is derived from an EMBL/GenBank/DDBJ whole genome shotgun (WGS) entry which is preliminary data.</text>
</comment>
<protein>
    <submittedName>
        <fullName evidence="2">Uncharacterized protein</fullName>
    </submittedName>
</protein>
<dbReference type="Proteomes" id="UP000225833">
    <property type="component" value="Unassembled WGS sequence"/>
</dbReference>
<keyword evidence="1" id="KW-1133">Transmembrane helix</keyword>
<organism evidence="2 3">
    <name type="scientific">Xenorhabdus budapestensis</name>
    <dbReference type="NCBI Taxonomy" id="290110"/>
    <lineage>
        <taxon>Bacteria</taxon>
        <taxon>Pseudomonadati</taxon>
        <taxon>Pseudomonadota</taxon>
        <taxon>Gammaproteobacteria</taxon>
        <taxon>Enterobacterales</taxon>
        <taxon>Morganellaceae</taxon>
        <taxon>Xenorhabdus</taxon>
    </lineage>
</organism>
<dbReference type="EMBL" id="NIBS01000021">
    <property type="protein sequence ID" value="PHM25069.1"/>
    <property type="molecule type" value="Genomic_DNA"/>
</dbReference>
<feature type="transmembrane region" description="Helical" evidence="1">
    <location>
        <begin position="47"/>
        <end position="67"/>
    </location>
</feature>
<reference evidence="2 3" key="1">
    <citation type="journal article" date="2017" name="Nat. Microbiol.">
        <title>Natural product diversity associated with the nematode symbionts Photorhabdus and Xenorhabdus.</title>
        <authorList>
            <person name="Tobias N.J."/>
            <person name="Wolff H."/>
            <person name="Djahanschiri B."/>
            <person name="Grundmann F."/>
            <person name="Kronenwerth M."/>
            <person name="Shi Y.M."/>
            <person name="Simonyi S."/>
            <person name="Grun P."/>
            <person name="Shapiro-Ilan D."/>
            <person name="Pidot S.J."/>
            <person name="Stinear T.P."/>
            <person name="Ebersberger I."/>
            <person name="Bode H.B."/>
        </authorList>
    </citation>
    <scope>NUCLEOTIDE SEQUENCE [LARGE SCALE GENOMIC DNA]</scope>
    <source>
        <strain evidence="2 3">DSM 16342</strain>
    </source>
</reference>
<feature type="transmembrane region" description="Helical" evidence="1">
    <location>
        <begin position="79"/>
        <end position="100"/>
    </location>
</feature>
<evidence type="ECO:0000313" key="2">
    <source>
        <dbReference type="EMBL" id="PHM25069.1"/>
    </source>
</evidence>
<evidence type="ECO:0000256" key="1">
    <source>
        <dbReference type="SAM" id="Phobius"/>
    </source>
</evidence>
<accession>A0A2D0IT84</accession>
<dbReference type="AlphaFoldDB" id="A0A2D0IT84"/>
<gene>
    <name evidence="2" type="ORF">Xbud_03142</name>
</gene>
<proteinExistence type="predicted"/>
<keyword evidence="1" id="KW-0812">Transmembrane</keyword>
<name>A0A2D0IT84_XENBU</name>